<accession>A0ACA9R5C8</accession>
<evidence type="ECO:0000313" key="1">
    <source>
        <dbReference type="EMBL" id="CAG8778058.1"/>
    </source>
</evidence>
<organism evidence="1 2">
    <name type="scientific">Dentiscutata heterogama</name>
    <dbReference type="NCBI Taxonomy" id="1316150"/>
    <lineage>
        <taxon>Eukaryota</taxon>
        <taxon>Fungi</taxon>
        <taxon>Fungi incertae sedis</taxon>
        <taxon>Mucoromycota</taxon>
        <taxon>Glomeromycotina</taxon>
        <taxon>Glomeromycetes</taxon>
        <taxon>Diversisporales</taxon>
        <taxon>Gigasporaceae</taxon>
        <taxon>Dentiscutata</taxon>
    </lineage>
</organism>
<dbReference type="EMBL" id="CAJVPU010061097">
    <property type="protein sequence ID" value="CAG8778058.1"/>
    <property type="molecule type" value="Genomic_DNA"/>
</dbReference>
<gene>
    <name evidence="1" type="ORF">DHETER_LOCUS16243</name>
</gene>
<name>A0ACA9R5C8_9GLOM</name>
<reference evidence="1" key="1">
    <citation type="submission" date="2021-06" db="EMBL/GenBank/DDBJ databases">
        <authorList>
            <person name="Kallberg Y."/>
            <person name="Tangrot J."/>
            <person name="Rosling A."/>
        </authorList>
    </citation>
    <scope>NUCLEOTIDE SEQUENCE</scope>
    <source>
        <strain evidence="1">IL203A</strain>
    </source>
</reference>
<evidence type="ECO:0000313" key="2">
    <source>
        <dbReference type="Proteomes" id="UP000789702"/>
    </source>
</evidence>
<feature type="non-terminal residue" evidence="1">
    <location>
        <position position="1"/>
    </location>
</feature>
<keyword evidence="2" id="KW-1185">Reference proteome</keyword>
<feature type="non-terminal residue" evidence="1">
    <location>
        <position position="103"/>
    </location>
</feature>
<comment type="caution">
    <text evidence="1">The sequence shown here is derived from an EMBL/GenBank/DDBJ whole genome shotgun (WGS) entry which is preliminary data.</text>
</comment>
<sequence>HDWGFTRFHDLHKLFIPSENHTRSIIENDSCNITAFVRILKDPTGDLWLSSKNYYSKKVTGYVGLKNQETTSYMNVELQLLYSIKYFRKAIYQIPTEDDEPDK</sequence>
<dbReference type="Proteomes" id="UP000789702">
    <property type="component" value="Unassembled WGS sequence"/>
</dbReference>
<protein>
    <submittedName>
        <fullName evidence="1">7522_t:CDS:1</fullName>
    </submittedName>
</protein>
<proteinExistence type="predicted"/>